<comment type="subcellular location">
    <subcellularLocation>
        <location evidence="3">Secreted</location>
    </subcellularLocation>
    <subcellularLocation>
        <location evidence="3">Bacterial flagellum</location>
    </subcellularLocation>
</comment>
<proteinExistence type="inferred from homology"/>
<dbReference type="EMBL" id="AONQ01000019">
    <property type="protein sequence ID" value="EME70284.1"/>
    <property type="molecule type" value="Genomic_DNA"/>
</dbReference>
<feature type="domain" description="Flagellin N-terminal" evidence="4">
    <location>
        <begin position="14"/>
        <end position="138"/>
    </location>
</feature>
<feature type="domain" description="Flagellin C-terminal" evidence="5">
    <location>
        <begin position="435"/>
        <end position="519"/>
    </location>
</feature>
<dbReference type="Gene3D" id="1.20.1330.10">
    <property type="entry name" value="f41 fragment of flagellin, N-terminal domain"/>
    <property type="match status" value="2"/>
</dbReference>
<dbReference type="GO" id="GO:0005198">
    <property type="term" value="F:structural molecule activity"/>
    <property type="evidence" value="ECO:0007669"/>
    <property type="project" value="UniProtKB-UniRule"/>
</dbReference>
<comment type="function">
    <text evidence="3">Flagellin is the subunit protein which polymerizes to form the filaments of bacterial flagella.</text>
</comment>
<dbReference type="InterPro" id="IPR001029">
    <property type="entry name" value="Flagellin_N"/>
</dbReference>
<keyword evidence="6" id="KW-0969">Cilium</keyword>
<comment type="caution">
    <text evidence="6">The sequence shown here is derived from an EMBL/GenBank/DDBJ whole genome shotgun (WGS) entry which is preliminary data.</text>
</comment>
<evidence type="ECO:0000259" key="5">
    <source>
        <dbReference type="Pfam" id="PF00700"/>
    </source>
</evidence>
<dbReference type="Proteomes" id="UP000011744">
    <property type="component" value="Unassembled WGS sequence"/>
</dbReference>
<keyword evidence="2 3" id="KW-0975">Bacterial flagellum</keyword>
<dbReference type="GO" id="GO:0009288">
    <property type="term" value="C:bacterial-type flagellum"/>
    <property type="evidence" value="ECO:0007669"/>
    <property type="project" value="UniProtKB-SubCell"/>
</dbReference>
<comment type="similarity">
    <text evidence="1 3">Belongs to the bacterial flagellin family.</text>
</comment>
<dbReference type="GO" id="GO:0005576">
    <property type="term" value="C:extracellular region"/>
    <property type="evidence" value="ECO:0007669"/>
    <property type="project" value="UniProtKB-SubCell"/>
</dbReference>
<keyword evidence="6" id="KW-0282">Flagellum</keyword>
<dbReference type="Pfam" id="PF00700">
    <property type="entry name" value="Flagellin_C"/>
    <property type="match status" value="1"/>
</dbReference>
<dbReference type="STRING" id="1244869.H261_08863"/>
<gene>
    <name evidence="6" type="ORF">H261_08863</name>
</gene>
<dbReference type="SUPFAM" id="SSF64518">
    <property type="entry name" value="Phase 1 flagellin"/>
    <property type="match status" value="2"/>
</dbReference>
<dbReference type="RefSeq" id="WP_008616603.1">
    <property type="nucleotide sequence ID" value="NZ_AONQ01000019.1"/>
</dbReference>
<dbReference type="InterPro" id="IPR046358">
    <property type="entry name" value="Flagellin_C"/>
</dbReference>
<dbReference type="InterPro" id="IPR001492">
    <property type="entry name" value="Flagellin"/>
</dbReference>
<dbReference type="Pfam" id="PF00669">
    <property type="entry name" value="Flagellin_N"/>
    <property type="match status" value="1"/>
</dbReference>
<dbReference type="OrthoDB" id="9808068at2"/>
<organism evidence="6 7">
    <name type="scientific">Paramagnetospirillum caucaseum</name>
    <dbReference type="NCBI Taxonomy" id="1244869"/>
    <lineage>
        <taxon>Bacteria</taxon>
        <taxon>Pseudomonadati</taxon>
        <taxon>Pseudomonadota</taxon>
        <taxon>Alphaproteobacteria</taxon>
        <taxon>Rhodospirillales</taxon>
        <taxon>Magnetospirillaceae</taxon>
        <taxon>Paramagnetospirillum</taxon>
    </lineage>
</organism>
<evidence type="ECO:0000256" key="3">
    <source>
        <dbReference type="RuleBase" id="RU362073"/>
    </source>
</evidence>
<keyword evidence="6" id="KW-0966">Cell projection</keyword>
<evidence type="ECO:0000256" key="2">
    <source>
        <dbReference type="ARBA" id="ARBA00023143"/>
    </source>
</evidence>
<dbReference type="eggNOG" id="COG1344">
    <property type="taxonomic scope" value="Bacteria"/>
</dbReference>
<accession>M3ACN6</accession>
<reference evidence="6 7" key="1">
    <citation type="journal article" date="2014" name="Genome Announc.">
        <title>Draft Genome Sequence of Magnetospirillum sp. Strain SO-1, a Freshwater Magnetotactic Bacterium Isolated from the Ol'khovka River, Russia.</title>
        <authorList>
            <person name="Grouzdev D.S."/>
            <person name="Dziuba M.V."/>
            <person name="Sukhacheva M.S."/>
            <person name="Mardanov A.V."/>
            <person name="Beletskiy A.V."/>
            <person name="Kuznetsov B.B."/>
            <person name="Skryabin K.G."/>
        </authorList>
    </citation>
    <scope>NUCLEOTIDE SEQUENCE [LARGE SCALE GENOMIC DNA]</scope>
    <source>
        <strain evidence="6 7">SO-1</strain>
    </source>
</reference>
<keyword evidence="3" id="KW-0964">Secreted</keyword>
<dbReference type="PATRIC" id="fig|1244869.3.peg.1788"/>
<evidence type="ECO:0000313" key="7">
    <source>
        <dbReference type="Proteomes" id="UP000011744"/>
    </source>
</evidence>
<protein>
    <recommendedName>
        <fullName evidence="3">Flagellin</fullName>
    </recommendedName>
</protein>
<evidence type="ECO:0000313" key="6">
    <source>
        <dbReference type="EMBL" id="EME70284.1"/>
    </source>
</evidence>
<dbReference type="PANTHER" id="PTHR42792">
    <property type="entry name" value="FLAGELLIN"/>
    <property type="match status" value="1"/>
</dbReference>
<evidence type="ECO:0000256" key="1">
    <source>
        <dbReference type="ARBA" id="ARBA00005709"/>
    </source>
</evidence>
<dbReference type="AlphaFoldDB" id="M3ACN6"/>
<sequence length="520" mass="53030">MSDVTLTSAVRSNLLALQSTQGLVNRTQGRLSTGLKVGSAIDDPVAYFQSKALSDRASDFQGKKDNIDQGVSSLSTALQGISGVSTLVKQLKGLALNAQSASSAQIGSLVQQFNALRSQLDNLALDTQYQGQNLVAGAGQTLTVSFSNLTGSTLEVTSVDVRVGATGLNISKAVTSNGGFQLNFQDASSVSLGEGVVRTTYAGTAVALTSGLYTFSYGSAVMSFTVYSAGSLTEQGTDFQAFTTTTAVANGDSFAFRVSTEANGDTFDITAGSVQNGNRLAIEYSGSASGGISAAAIAIGSTITVGFNGLTGSGLASGNYTFSYAGETLSFTVGSAGNTGTTFTTTDTFTNGVSSALSLTLGTAGGVGTGSLLVGNSTGSLTAATGKVRGVAFASGGDLTIAYGAQVSSRQTLTNVSGQYVLDSKLTGVVQGLVTKLDENLQTLRAHAQNLGTNVALLNTRLDFTKNYVDLLQSGSGKLTLADLNEEGANLLALQTRQQLGIQALSFAGQNEKSILSLFR</sequence>
<dbReference type="PANTHER" id="PTHR42792:SF2">
    <property type="entry name" value="FLAGELLIN"/>
    <property type="match status" value="1"/>
</dbReference>
<keyword evidence="7" id="KW-1185">Reference proteome</keyword>
<evidence type="ECO:0000259" key="4">
    <source>
        <dbReference type="Pfam" id="PF00669"/>
    </source>
</evidence>
<name>M3ACN6_9PROT</name>